<evidence type="ECO:0000256" key="3">
    <source>
        <dbReference type="ARBA" id="ARBA00023163"/>
    </source>
</evidence>
<keyword evidence="3" id="KW-0804">Transcription</keyword>
<dbReference type="Gene3D" id="1.10.10.10">
    <property type="entry name" value="Winged helix-like DNA-binding domain superfamily/Winged helix DNA-binding domain"/>
    <property type="match status" value="1"/>
</dbReference>
<evidence type="ECO:0000313" key="6">
    <source>
        <dbReference type="Proteomes" id="UP001652445"/>
    </source>
</evidence>
<feature type="domain" description="HTH luxR-type" evidence="4">
    <location>
        <begin position="3"/>
        <end position="69"/>
    </location>
</feature>
<evidence type="ECO:0000313" key="5">
    <source>
        <dbReference type="EMBL" id="MCU6791421.1"/>
    </source>
</evidence>
<evidence type="ECO:0000256" key="1">
    <source>
        <dbReference type="ARBA" id="ARBA00023015"/>
    </source>
</evidence>
<dbReference type="CDD" id="cd06170">
    <property type="entry name" value="LuxR_C_like"/>
    <property type="match status" value="1"/>
</dbReference>
<dbReference type="InterPro" id="IPR000792">
    <property type="entry name" value="Tscrpt_reg_LuxR_C"/>
</dbReference>
<dbReference type="EMBL" id="JAOQIO010000007">
    <property type="protein sequence ID" value="MCU6791421.1"/>
    <property type="molecule type" value="Genomic_DNA"/>
</dbReference>
<keyword evidence="6" id="KW-1185">Reference proteome</keyword>
<dbReference type="PROSITE" id="PS50043">
    <property type="entry name" value="HTH_LUXR_2"/>
    <property type="match status" value="1"/>
</dbReference>
<dbReference type="Proteomes" id="UP001652445">
    <property type="component" value="Unassembled WGS sequence"/>
</dbReference>
<dbReference type="PANTHER" id="PTHR44688:SF16">
    <property type="entry name" value="DNA-BINDING TRANSCRIPTIONAL ACTIVATOR DEVR_DOSR"/>
    <property type="match status" value="1"/>
</dbReference>
<gene>
    <name evidence="5" type="ORF">OB236_04675</name>
</gene>
<reference evidence="5 6" key="1">
    <citation type="submission" date="2022-09" db="EMBL/GenBank/DDBJ databases">
        <authorList>
            <person name="Han X.L."/>
            <person name="Wang Q."/>
            <person name="Lu T."/>
        </authorList>
    </citation>
    <scope>NUCLEOTIDE SEQUENCE [LARGE SCALE GENOMIC DNA]</scope>
    <source>
        <strain evidence="5 6">WQ 127069</strain>
    </source>
</reference>
<dbReference type="InterPro" id="IPR016032">
    <property type="entry name" value="Sig_transdc_resp-reg_C-effctor"/>
</dbReference>
<evidence type="ECO:0000259" key="4">
    <source>
        <dbReference type="PROSITE" id="PS50043"/>
    </source>
</evidence>
<name>A0ABT2UB75_9BACL</name>
<accession>A0ABT2UB75</accession>
<protein>
    <submittedName>
        <fullName evidence="5">Helix-turn-helix transcriptional regulator</fullName>
    </submittedName>
</protein>
<organism evidence="5 6">
    <name type="scientific">Paenibacillus baimaensis</name>
    <dbReference type="NCBI Taxonomy" id="2982185"/>
    <lineage>
        <taxon>Bacteria</taxon>
        <taxon>Bacillati</taxon>
        <taxon>Bacillota</taxon>
        <taxon>Bacilli</taxon>
        <taxon>Bacillales</taxon>
        <taxon>Paenibacillaceae</taxon>
        <taxon>Paenibacillus</taxon>
    </lineage>
</organism>
<dbReference type="Pfam" id="PF00196">
    <property type="entry name" value="GerE"/>
    <property type="match status" value="1"/>
</dbReference>
<dbReference type="PROSITE" id="PS00622">
    <property type="entry name" value="HTH_LUXR_1"/>
    <property type="match status" value="1"/>
</dbReference>
<dbReference type="InterPro" id="IPR036388">
    <property type="entry name" value="WH-like_DNA-bd_sf"/>
</dbReference>
<evidence type="ECO:0000256" key="2">
    <source>
        <dbReference type="ARBA" id="ARBA00023125"/>
    </source>
</evidence>
<keyword evidence="1" id="KW-0805">Transcription regulation</keyword>
<comment type="caution">
    <text evidence="5">The sequence shown here is derived from an EMBL/GenBank/DDBJ whole genome shotgun (WGS) entry which is preliminary data.</text>
</comment>
<dbReference type="SMART" id="SM00421">
    <property type="entry name" value="HTH_LUXR"/>
    <property type="match status" value="1"/>
</dbReference>
<keyword evidence="2" id="KW-0238">DNA-binding</keyword>
<dbReference type="SUPFAM" id="SSF46894">
    <property type="entry name" value="C-terminal effector domain of the bipartite response regulators"/>
    <property type="match status" value="1"/>
</dbReference>
<dbReference type="PANTHER" id="PTHR44688">
    <property type="entry name" value="DNA-BINDING TRANSCRIPTIONAL ACTIVATOR DEVR_DOSR"/>
    <property type="match status" value="1"/>
</dbReference>
<sequence>MQDFLDCNQFTQRESEILILIAVYGFSNREIAEYCVISEKTVKNHLANIMKRMGIRSTRKLLSLLFNHVLNVREQDSANNNRVATIL</sequence>
<proteinExistence type="predicted"/>